<feature type="domain" description="PucR C-terminal helix-turn-helix" evidence="3">
    <location>
        <begin position="478"/>
        <end position="536"/>
    </location>
</feature>
<dbReference type="AlphaFoldDB" id="A0A9W6SCR3"/>
<dbReference type="InterPro" id="IPR051448">
    <property type="entry name" value="CdaR-like_regulators"/>
</dbReference>
<evidence type="ECO:0000259" key="4">
    <source>
        <dbReference type="Pfam" id="PF17853"/>
    </source>
</evidence>
<dbReference type="Proteomes" id="UP001165074">
    <property type="component" value="Unassembled WGS sequence"/>
</dbReference>
<evidence type="ECO:0000313" key="6">
    <source>
        <dbReference type="Proteomes" id="UP001165074"/>
    </source>
</evidence>
<evidence type="ECO:0000259" key="2">
    <source>
        <dbReference type="Pfam" id="PF07905"/>
    </source>
</evidence>
<dbReference type="Pfam" id="PF13556">
    <property type="entry name" value="HTH_30"/>
    <property type="match status" value="1"/>
</dbReference>
<dbReference type="PANTHER" id="PTHR33744">
    <property type="entry name" value="CARBOHYDRATE DIACID REGULATOR"/>
    <property type="match status" value="1"/>
</dbReference>
<comment type="similarity">
    <text evidence="1">Belongs to the CdaR family.</text>
</comment>
<sequence>MLPTLADVLHLDAVRRGEPRVVAGADRLDARVRWVHSAEVTDIAHLLRGGELVLTTGIALPDEPGRLRRYVAELADVGACGLIVELGRKYASTLPAALISAAEEYGLPLIAWARETPFVDVTEAVHAQIIDAQLAELRASDKLHEVFTQLSVDGAPPDEVVRQAARLSGRPVVLENLAHQVLAADAAGTDPADLLASWETRSRAVRTEERTAYDASSRWLVTVVGARGEDWGRLIIAGEGPPSPRDVVLIERAATTLALGRLLDQHAQSLERQAHGSVIAGILAHAYSDPQEAAARARALGVPLTGRRLLGIVVLPCPAGTTELPPLTELADATAAACRDASLAALVGALDEGSPQARVGVLASLPARAEDERILREVAKRLRTHHSVGGAADSGRGFVMAAGSIVESIRDVRRSFQEAEQVADVAARRGDDRPFYRLPDLRLRGLLHLLRDDARLQTFIERELGSLLTHDARRGGDLVHVLALYLDSGRNKALAAQRAHLSRPALYERLRRIERVLDTDLEDVESCASLHVALLALDSVRRDRS</sequence>
<keyword evidence="6" id="KW-1185">Reference proteome</keyword>
<dbReference type="InterPro" id="IPR025736">
    <property type="entry name" value="PucR_C-HTH_dom"/>
</dbReference>
<organism evidence="5 6">
    <name type="scientific">Actinoallomurus iriomotensis</name>
    <dbReference type="NCBI Taxonomy" id="478107"/>
    <lineage>
        <taxon>Bacteria</taxon>
        <taxon>Bacillati</taxon>
        <taxon>Actinomycetota</taxon>
        <taxon>Actinomycetes</taxon>
        <taxon>Streptosporangiales</taxon>
        <taxon>Thermomonosporaceae</taxon>
        <taxon>Actinoallomurus</taxon>
    </lineage>
</organism>
<reference evidence="5" key="1">
    <citation type="submission" date="2023-03" db="EMBL/GenBank/DDBJ databases">
        <title>Actinoallomurus iriomotensis NBRC 103684.</title>
        <authorList>
            <person name="Ichikawa N."/>
            <person name="Sato H."/>
            <person name="Tonouchi N."/>
        </authorList>
    </citation>
    <scope>NUCLEOTIDE SEQUENCE</scope>
    <source>
        <strain evidence="5">NBRC 103684</strain>
    </source>
</reference>
<gene>
    <name evidence="5" type="primary">pucR</name>
    <name evidence="5" type="ORF">Airi02_081710</name>
</gene>
<dbReference type="EMBL" id="BSTK01000015">
    <property type="protein sequence ID" value="GLY90242.1"/>
    <property type="molecule type" value="Genomic_DNA"/>
</dbReference>
<dbReference type="InterPro" id="IPR012914">
    <property type="entry name" value="PucR_dom"/>
</dbReference>
<accession>A0A9W6SCR3</accession>
<evidence type="ECO:0000256" key="1">
    <source>
        <dbReference type="ARBA" id="ARBA00006754"/>
    </source>
</evidence>
<feature type="domain" description="CdaR GGDEF-like" evidence="4">
    <location>
        <begin position="288"/>
        <end position="425"/>
    </location>
</feature>
<proteinExistence type="inferred from homology"/>
<name>A0A9W6SCR3_9ACTN</name>
<feature type="domain" description="Purine catabolism PurC-like" evidence="2">
    <location>
        <begin position="7"/>
        <end position="129"/>
    </location>
</feature>
<dbReference type="Gene3D" id="1.10.10.2840">
    <property type="entry name" value="PucR C-terminal helix-turn-helix domain"/>
    <property type="match status" value="1"/>
</dbReference>
<dbReference type="InterPro" id="IPR042070">
    <property type="entry name" value="PucR_C-HTH_sf"/>
</dbReference>
<dbReference type="Pfam" id="PF17853">
    <property type="entry name" value="GGDEF_2"/>
    <property type="match status" value="1"/>
</dbReference>
<dbReference type="InterPro" id="IPR041522">
    <property type="entry name" value="CdaR_GGDEF"/>
</dbReference>
<dbReference type="PANTHER" id="PTHR33744:SF1">
    <property type="entry name" value="DNA-BINDING TRANSCRIPTIONAL ACTIVATOR ADER"/>
    <property type="match status" value="1"/>
</dbReference>
<evidence type="ECO:0000259" key="3">
    <source>
        <dbReference type="Pfam" id="PF13556"/>
    </source>
</evidence>
<dbReference type="RefSeq" id="WP_285580975.1">
    <property type="nucleotide sequence ID" value="NZ_BSTK01000015.1"/>
</dbReference>
<protein>
    <submittedName>
        <fullName evidence="5">CdaR family transcriptional regulator</fullName>
    </submittedName>
</protein>
<evidence type="ECO:0000313" key="5">
    <source>
        <dbReference type="EMBL" id="GLY90242.1"/>
    </source>
</evidence>
<dbReference type="Pfam" id="PF07905">
    <property type="entry name" value="PucR"/>
    <property type="match status" value="1"/>
</dbReference>
<comment type="caution">
    <text evidence="5">The sequence shown here is derived from an EMBL/GenBank/DDBJ whole genome shotgun (WGS) entry which is preliminary data.</text>
</comment>